<dbReference type="Proteomes" id="UP000254123">
    <property type="component" value="Unassembled WGS sequence"/>
</dbReference>
<gene>
    <name evidence="5" type="ORF">NCTC10526_02584</name>
</gene>
<evidence type="ECO:0000313" key="5">
    <source>
        <dbReference type="EMBL" id="SUD92202.1"/>
    </source>
</evidence>
<evidence type="ECO:0000256" key="1">
    <source>
        <dbReference type="ARBA" id="ARBA00004496"/>
    </source>
</evidence>
<dbReference type="GO" id="GO:0034599">
    <property type="term" value="P:cellular response to oxidative stress"/>
    <property type="evidence" value="ECO:0007669"/>
    <property type="project" value="InterPro"/>
</dbReference>
<dbReference type="FunFam" id="3.40.109.10:FF:000001">
    <property type="entry name" value="Nitroreductase family"/>
    <property type="match status" value="1"/>
</dbReference>
<accession>A0A379LQW9</accession>
<organism evidence="5 6">
    <name type="scientific">Psychrobacter phenylpyruvicus</name>
    <dbReference type="NCBI Taxonomy" id="29432"/>
    <lineage>
        <taxon>Bacteria</taxon>
        <taxon>Pseudomonadati</taxon>
        <taxon>Pseudomonadota</taxon>
        <taxon>Gammaproteobacteria</taxon>
        <taxon>Moraxellales</taxon>
        <taxon>Moraxellaceae</taxon>
        <taxon>Psychrobacter</taxon>
    </lineage>
</organism>
<dbReference type="Gene3D" id="3.40.109.10">
    <property type="entry name" value="NADH Oxidase"/>
    <property type="match status" value="1"/>
</dbReference>
<reference evidence="5 6" key="1">
    <citation type="submission" date="2018-06" db="EMBL/GenBank/DDBJ databases">
        <authorList>
            <consortium name="Pathogen Informatics"/>
            <person name="Doyle S."/>
        </authorList>
    </citation>
    <scope>NUCLEOTIDE SEQUENCE [LARGE SCALE GENOMIC DNA]</scope>
    <source>
        <strain evidence="5 6">NCTC10526</strain>
    </source>
</reference>
<keyword evidence="2" id="KW-0963">Cytoplasm</keyword>
<dbReference type="InterPro" id="IPR000415">
    <property type="entry name" value="Nitroreductase-like"/>
</dbReference>
<keyword evidence="3" id="KW-0560">Oxidoreductase</keyword>
<dbReference type="GO" id="GO:0016491">
    <property type="term" value="F:oxidoreductase activity"/>
    <property type="evidence" value="ECO:0007669"/>
    <property type="project" value="UniProtKB-KW"/>
</dbReference>
<dbReference type="RefSeq" id="WP_028859585.1">
    <property type="nucleotide sequence ID" value="NZ_CAJHAQ010000001.1"/>
</dbReference>
<dbReference type="SUPFAM" id="SSF55469">
    <property type="entry name" value="FMN-dependent nitroreductase-like"/>
    <property type="match status" value="1"/>
</dbReference>
<dbReference type="InterPro" id="IPR029479">
    <property type="entry name" value="Nitroreductase"/>
</dbReference>
<evidence type="ECO:0000256" key="3">
    <source>
        <dbReference type="ARBA" id="ARBA00023002"/>
    </source>
</evidence>
<evidence type="ECO:0000256" key="2">
    <source>
        <dbReference type="ARBA" id="ARBA00022490"/>
    </source>
</evidence>
<protein>
    <submittedName>
        <fullName evidence="5">Nitroreductase family</fullName>
    </submittedName>
</protein>
<dbReference type="InterPro" id="IPR033877">
    <property type="entry name" value="Frm2/Hbn1"/>
</dbReference>
<dbReference type="EMBL" id="UGVC01000001">
    <property type="protein sequence ID" value="SUD92202.1"/>
    <property type="molecule type" value="Genomic_DNA"/>
</dbReference>
<evidence type="ECO:0000259" key="4">
    <source>
        <dbReference type="Pfam" id="PF00881"/>
    </source>
</evidence>
<sequence>MSNLQDFQKLAEARRSIYALNNQLPVDKDQVVDLIEHAILHTPSAFNSQSTRLVVLFGDDHKKLWQITEDTLRKIVNDDEKFKGTEEKLNGFKAGAGTVLFFEDQNVVKNLQENFALYADRFPTWAEHTSAMHQYVIWTALASLNIGANLQHYNPVIDEEVAKTWNIDSSWKLTAQMVFGGVEQPAGDKQFAPIDSRLKVYGK</sequence>
<dbReference type="PANTHER" id="PTHR43035:SF1">
    <property type="entry name" value="FATTY ACID REPRESSION MUTANT PROTEIN 2-RELATED"/>
    <property type="match status" value="1"/>
</dbReference>
<dbReference type="PANTHER" id="PTHR43035">
    <property type="entry name" value="FATTY ACID REPRESSION MUTANT PROTEIN 2-RELATED"/>
    <property type="match status" value="1"/>
</dbReference>
<keyword evidence="6" id="KW-1185">Reference proteome</keyword>
<feature type="domain" description="Nitroreductase" evidence="4">
    <location>
        <begin position="12"/>
        <end position="180"/>
    </location>
</feature>
<proteinExistence type="predicted"/>
<dbReference type="GO" id="GO:0005737">
    <property type="term" value="C:cytoplasm"/>
    <property type="evidence" value="ECO:0007669"/>
    <property type="project" value="UniProtKB-SubCell"/>
</dbReference>
<comment type="subcellular location">
    <subcellularLocation>
        <location evidence="1">Cytoplasm</location>
    </subcellularLocation>
</comment>
<dbReference type="Pfam" id="PF00881">
    <property type="entry name" value="Nitroreductase"/>
    <property type="match status" value="1"/>
</dbReference>
<evidence type="ECO:0000313" key="6">
    <source>
        <dbReference type="Proteomes" id="UP000254123"/>
    </source>
</evidence>
<name>A0A379LQW9_9GAMM</name>
<dbReference type="CDD" id="cd02140">
    <property type="entry name" value="Frm2-like"/>
    <property type="match status" value="1"/>
</dbReference>
<dbReference type="AlphaFoldDB" id="A0A379LQW9"/>